<dbReference type="InterPro" id="IPR011032">
    <property type="entry name" value="GroES-like_sf"/>
</dbReference>
<dbReference type="SUPFAM" id="SSF50129">
    <property type="entry name" value="GroES-like"/>
    <property type="match status" value="1"/>
</dbReference>
<dbReference type="Proteomes" id="UP000246018">
    <property type="component" value="Unassembled WGS sequence"/>
</dbReference>
<dbReference type="InterPro" id="IPR050129">
    <property type="entry name" value="Zn_alcohol_dh"/>
</dbReference>
<proteinExistence type="inferred from homology"/>
<accession>A0A2T8F4F0</accession>
<dbReference type="CDD" id="cd05284">
    <property type="entry name" value="arabinose_DH_like"/>
    <property type="match status" value="1"/>
</dbReference>
<dbReference type="Gene3D" id="3.90.180.10">
    <property type="entry name" value="Medium-chain alcohol dehydrogenases, catalytic domain"/>
    <property type="match status" value="1"/>
</dbReference>
<dbReference type="SMART" id="SM00829">
    <property type="entry name" value="PKS_ER"/>
    <property type="match status" value="1"/>
</dbReference>
<dbReference type="Pfam" id="PF00107">
    <property type="entry name" value="ADH_zinc_N"/>
    <property type="match status" value="1"/>
</dbReference>
<evidence type="ECO:0000313" key="8">
    <source>
        <dbReference type="Proteomes" id="UP000246018"/>
    </source>
</evidence>
<dbReference type="InterPro" id="IPR002328">
    <property type="entry name" value="ADH_Zn_CS"/>
</dbReference>
<evidence type="ECO:0000256" key="3">
    <source>
        <dbReference type="ARBA" id="ARBA00022833"/>
    </source>
</evidence>
<keyword evidence="3 5" id="KW-0862">Zinc</keyword>
<comment type="similarity">
    <text evidence="5">Belongs to the zinc-containing alcohol dehydrogenase family.</text>
</comment>
<dbReference type="SUPFAM" id="SSF51735">
    <property type="entry name" value="NAD(P)-binding Rossmann-fold domains"/>
    <property type="match status" value="1"/>
</dbReference>
<evidence type="ECO:0000256" key="2">
    <source>
        <dbReference type="ARBA" id="ARBA00022723"/>
    </source>
</evidence>
<organism evidence="7 8">
    <name type="scientific">Nocardioides gansuensis</name>
    <dbReference type="NCBI Taxonomy" id="2138300"/>
    <lineage>
        <taxon>Bacteria</taxon>
        <taxon>Bacillati</taxon>
        <taxon>Actinomycetota</taxon>
        <taxon>Actinomycetes</taxon>
        <taxon>Propionibacteriales</taxon>
        <taxon>Nocardioidaceae</taxon>
        <taxon>Nocardioides</taxon>
    </lineage>
</organism>
<dbReference type="GO" id="GO:0008270">
    <property type="term" value="F:zinc ion binding"/>
    <property type="evidence" value="ECO:0007669"/>
    <property type="project" value="InterPro"/>
</dbReference>
<dbReference type="PROSITE" id="PS00059">
    <property type="entry name" value="ADH_ZINC"/>
    <property type="match status" value="1"/>
</dbReference>
<dbReference type="InterPro" id="IPR020843">
    <property type="entry name" value="ER"/>
</dbReference>
<dbReference type="Gene3D" id="3.40.50.720">
    <property type="entry name" value="NAD(P)-binding Rossmann-like Domain"/>
    <property type="match status" value="1"/>
</dbReference>
<evidence type="ECO:0000256" key="1">
    <source>
        <dbReference type="ARBA" id="ARBA00001947"/>
    </source>
</evidence>
<dbReference type="AlphaFoldDB" id="A0A2T8F4F0"/>
<dbReference type="PANTHER" id="PTHR43401">
    <property type="entry name" value="L-THREONINE 3-DEHYDROGENASE"/>
    <property type="match status" value="1"/>
</dbReference>
<comment type="caution">
    <text evidence="7">The sequence shown here is derived from an EMBL/GenBank/DDBJ whole genome shotgun (WGS) entry which is preliminary data.</text>
</comment>
<comment type="cofactor">
    <cofactor evidence="1 5">
        <name>Zn(2+)</name>
        <dbReference type="ChEBI" id="CHEBI:29105"/>
    </cofactor>
</comment>
<keyword evidence="2 5" id="KW-0479">Metal-binding</keyword>
<evidence type="ECO:0000256" key="4">
    <source>
        <dbReference type="ARBA" id="ARBA00023002"/>
    </source>
</evidence>
<dbReference type="Pfam" id="PF08240">
    <property type="entry name" value="ADH_N"/>
    <property type="match status" value="1"/>
</dbReference>
<evidence type="ECO:0000256" key="5">
    <source>
        <dbReference type="RuleBase" id="RU361277"/>
    </source>
</evidence>
<sequence>MNAVKYMGPGAVQLQEVAVPEIGPDEVLVKIAGAGLCRSDLHVLHIPEELPFLLGKTLGHEGAGWVESVGSDVTGLEEGDAVLVSLIWACGHCRACVEGRDNACEVNGSRTTIPTVPGLGPDGAMADFMAVKARHLDKIGDLDPVAAAPLADAGITPMHAINSARSHLTPGSTVVVIGVGGIGHMGLQILKATTDARIIAIDNDETKLELARGLGADVVLRSDSEASQKVLEATNGYGADAVFDFVGVQPTVQLATKIVAPEGALRFVGLGGGTFAYAADLSTDVLPWGVNVQSSFGGTRADQLQVIALAQQGKLHVETAIYPLADIQKAIDDLEGGHVTGRAILVP</sequence>
<dbReference type="InterPro" id="IPR013154">
    <property type="entry name" value="ADH-like_N"/>
</dbReference>
<dbReference type="PANTHER" id="PTHR43401:SF5">
    <property type="entry name" value="ALCOHOL DEHYDROGENASE-RELATED"/>
    <property type="match status" value="1"/>
</dbReference>
<keyword evidence="4" id="KW-0560">Oxidoreductase</keyword>
<dbReference type="OrthoDB" id="3567264at2"/>
<evidence type="ECO:0000313" key="7">
    <source>
        <dbReference type="EMBL" id="PVG80593.1"/>
    </source>
</evidence>
<keyword evidence="8" id="KW-1185">Reference proteome</keyword>
<reference evidence="7 8" key="1">
    <citation type="submission" date="2018-04" db="EMBL/GenBank/DDBJ databases">
        <title>Genome of Nocardioides gansuensis WSJ-1.</title>
        <authorList>
            <person name="Wu S."/>
            <person name="Wang G."/>
        </authorList>
    </citation>
    <scope>NUCLEOTIDE SEQUENCE [LARGE SCALE GENOMIC DNA]</scope>
    <source>
        <strain evidence="7 8">WSJ-1</strain>
    </source>
</reference>
<protein>
    <submittedName>
        <fullName evidence="7">Dehydrogenase</fullName>
    </submittedName>
</protein>
<dbReference type="EMBL" id="QDGZ01000020">
    <property type="protein sequence ID" value="PVG80593.1"/>
    <property type="molecule type" value="Genomic_DNA"/>
</dbReference>
<dbReference type="InterPro" id="IPR013149">
    <property type="entry name" value="ADH-like_C"/>
</dbReference>
<evidence type="ECO:0000259" key="6">
    <source>
        <dbReference type="SMART" id="SM00829"/>
    </source>
</evidence>
<feature type="domain" description="Enoyl reductase (ER)" evidence="6">
    <location>
        <begin position="8"/>
        <end position="345"/>
    </location>
</feature>
<dbReference type="GO" id="GO:0016491">
    <property type="term" value="F:oxidoreductase activity"/>
    <property type="evidence" value="ECO:0007669"/>
    <property type="project" value="UniProtKB-KW"/>
</dbReference>
<gene>
    <name evidence="7" type="ORF">DDE18_22395</name>
</gene>
<name>A0A2T8F4F0_9ACTN</name>
<dbReference type="InterPro" id="IPR036291">
    <property type="entry name" value="NAD(P)-bd_dom_sf"/>
</dbReference>